<dbReference type="InterPro" id="IPR007627">
    <property type="entry name" value="RNA_pol_sigma70_r2"/>
</dbReference>
<accession>A0A6J4QIK7</accession>
<dbReference type="InterPro" id="IPR013324">
    <property type="entry name" value="RNA_pol_sigma_r3/r4-like"/>
</dbReference>
<dbReference type="Pfam" id="PF08281">
    <property type="entry name" value="Sigma70_r4_2"/>
    <property type="match status" value="1"/>
</dbReference>
<feature type="domain" description="RNA polymerase sigma factor 70 region 4 type 2" evidence="7">
    <location>
        <begin position="88"/>
        <end position="140"/>
    </location>
</feature>
<feature type="domain" description="RNA polymerase sigma-70 region 2" evidence="6">
    <location>
        <begin position="3"/>
        <end position="54"/>
    </location>
</feature>
<dbReference type="SUPFAM" id="SSF88659">
    <property type="entry name" value="Sigma3 and sigma4 domains of RNA polymerase sigma factors"/>
    <property type="match status" value="1"/>
</dbReference>
<dbReference type="Gene3D" id="1.10.10.10">
    <property type="entry name" value="Winged helix-like DNA-binding domain superfamily/Winged helix DNA-binding domain"/>
    <property type="match status" value="1"/>
</dbReference>
<dbReference type="Pfam" id="PF04542">
    <property type="entry name" value="Sigma70_r2"/>
    <property type="match status" value="1"/>
</dbReference>
<dbReference type="InterPro" id="IPR014284">
    <property type="entry name" value="RNA_pol_sigma-70_dom"/>
</dbReference>
<evidence type="ECO:0000259" key="6">
    <source>
        <dbReference type="Pfam" id="PF04542"/>
    </source>
</evidence>
<dbReference type="SUPFAM" id="SSF88946">
    <property type="entry name" value="Sigma2 domain of RNA polymerase sigma factors"/>
    <property type="match status" value="1"/>
</dbReference>
<comment type="similarity">
    <text evidence="1">Belongs to the sigma-70 factor family. ECF subfamily.</text>
</comment>
<dbReference type="AlphaFoldDB" id="A0A6J4QIK7"/>
<dbReference type="EMBL" id="CADCUT010000236">
    <property type="protein sequence ID" value="CAA9440957.1"/>
    <property type="molecule type" value="Genomic_DNA"/>
</dbReference>
<dbReference type="PANTHER" id="PTHR43133">
    <property type="entry name" value="RNA POLYMERASE ECF-TYPE SIGMA FACTO"/>
    <property type="match status" value="1"/>
</dbReference>
<keyword evidence="4" id="KW-0238">DNA-binding</keyword>
<dbReference type="InterPro" id="IPR039425">
    <property type="entry name" value="RNA_pol_sigma-70-like"/>
</dbReference>
<dbReference type="PANTHER" id="PTHR43133:SF8">
    <property type="entry name" value="RNA POLYMERASE SIGMA FACTOR HI_1459-RELATED"/>
    <property type="match status" value="1"/>
</dbReference>
<evidence type="ECO:0000256" key="2">
    <source>
        <dbReference type="ARBA" id="ARBA00023015"/>
    </source>
</evidence>
<evidence type="ECO:0000313" key="8">
    <source>
        <dbReference type="EMBL" id="CAA9440957.1"/>
    </source>
</evidence>
<dbReference type="Gene3D" id="1.10.1740.10">
    <property type="match status" value="1"/>
</dbReference>
<evidence type="ECO:0000256" key="1">
    <source>
        <dbReference type="ARBA" id="ARBA00010641"/>
    </source>
</evidence>
<dbReference type="GO" id="GO:0016987">
    <property type="term" value="F:sigma factor activity"/>
    <property type="evidence" value="ECO:0007669"/>
    <property type="project" value="UniProtKB-KW"/>
</dbReference>
<gene>
    <name evidence="8" type="ORF">AVDCRST_MAG03-4041</name>
</gene>
<dbReference type="GO" id="GO:0006352">
    <property type="term" value="P:DNA-templated transcription initiation"/>
    <property type="evidence" value="ECO:0007669"/>
    <property type="project" value="InterPro"/>
</dbReference>
<organism evidence="8">
    <name type="scientific">uncultured Rubrobacteraceae bacterium</name>
    <dbReference type="NCBI Taxonomy" id="349277"/>
    <lineage>
        <taxon>Bacteria</taxon>
        <taxon>Bacillati</taxon>
        <taxon>Actinomycetota</taxon>
        <taxon>Rubrobacteria</taxon>
        <taxon>Rubrobacterales</taxon>
        <taxon>Rubrobacteraceae</taxon>
        <taxon>environmental samples</taxon>
    </lineage>
</organism>
<sequence>MILRDRETAEDVVQGAFARLPGRIKTFDGARPFGPWFSKMVLNDAVKAASRRERSVSFYGGDAEELISRMADPARGAQEVAEDSETRRRVWRALEQLPPAQRAAIVQRYYLGMTEAEMAVEVSSPPGTIKSRLSAARKRLAGLLRPQLGVDLPERLTPAAVDITTERRDDRG</sequence>
<dbReference type="GO" id="GO:0003677">
    <property type="term" value="F:DNA binding"/>
    <property type="evidence" value="ECO:0007669"/>
    <property type="project" value="UniProtKB-KW"/>
</dbReference>
<protein>
    <submittedName>
        <fullName evidence="8">RNA polymerase sigma factor RpoE</fullName>
    </submittedName>
</protein>
<name>A0A6J4QIK7_9ACTN</name>
<proteinExistence type="inferred from homology"/>
<dbReference type="InterPro" id="IPR036388">
    <property type="entry name" value="WH-like_DNA-bd_sf"/>
</dbReference>
<dbReference type="CDD" id="cd06171">
    <property type="entry name" value="Sigma70_r4"/>
    <property type="match status" value="1"/>
</dbReference>
<evidence type="ECO:0000256" key="5">
    <source>
        <dbReference type="ARBA" id="ARBA00023163"/>
    </source>
</evidence>
<evidence type="ECO:0000256" key="4">
    <source>
        <dbReference type="ARBA" id="ARBA00023125"/>
    </source>
</evidence>
<evidence type="ECO:0000259" key="7">
    <source>
        <dbReference type="Pfam" id="PF08281"/>
    </source>
</evidence>
<dbReference type="NCBIfam" id="TIGR02937">
    <property type="entry name" value="sigma70-ECF"/>
    <property type="match status" value="1"/>
</dbReference>
<keyword evidence="2" id="KW-0805">Transcription regulation</keyword>
<reference evidence="8" key="1">
    <citation type="submission" date="2020-02" db="EMBL/GenBank/DDBJ databases">
        <authorList>
            <person name="Meier V. D."/>
        </authorList>
    </citation>
    <scope>NUCLEOTIDE SEQUENCE</scope>
    <source>
        <strain evidence="8">AVDCRST_MAG03</strain>
    </source>
</reference>
<dbReference type="InterPro" id="IPR013249">
    <property type="entry name" value="RNA_pol_sigma70_r4_t2"/>
</dbReference>
<evidence type="ECO:0000256" key="3">
    <source>
        <dbReference type="ARBA" id="ARBA00023082"/>
    </source>
</evidence>
<keyword evidence="5" id="KW-0804">Transcription</keyword>
<dbReference type="InterPro" id="IPR013325">
    <property type="entry name" value="RNA_pol_sigma_r2"/>
</dbReference>
<keyword evidence="3" id="KW-0731">Sigma factor</keyword>